<organism evidence="2 3">
    <name type="scientific">Agathobacter rectalis</name>
    <dbReference type="NCBI Taxonomy" id="39491"/>
    <lineage>
        <taxon>Bacteria</taxon>
        <taxon>Bacillati</taxon>
        <taxon>Bacillota</taxon>
        <taxon>Clostridia</taxon>
        <taxon>Lachnospirales</taxon>
        <taxon>Lachnospiraceae</taxon>
        <taxon>Agathobacter</taxon>
    </lineage>
</organism>
<proteinExistence type="predicted"/>
<dbReference type="InterPro" id="IPR046866">
    <property type="entry name" value="FapA_N"/>
</dbReference>
<sequence length="462" mass="50652">MDDTGIKREPVIRISNDRMEAFIMLPTVEEEYHYTVDEVLEAVNRNGVIYGINCETISDMVEKRLMGREVLFAKGKPAVDGADGYFDFYFDSDLNHRPTVKSDGSVDYWSVHSVEVVKKGQTIANYCEPVAGEDGIDVLGRVIAAKKGKGLPPLVGRGFDKSVDGLTYTAAIDGKIERHKNRIIILPILEINGDVDVGTGNIDFVGDVVIHGSVKTGARIRAAKSITIDGVCEGCVLEAGNDLILRNGMIGMGKARIIVKGNLFAKFMEYTDVEVDGFVEADSAINCNVVSNDKVIFNGGHASIVGGKVYGCAGIEVQNLGNDAFIKTEVHVGVHKKIKIKIAELEKLVTQKQMLLNNINAGIKQIEQMMGSAADGMNLEEKKLALVRAKIEKTAELTEDKEELERLKGIVERSTGATVQVLEHVYPNVELCINNSKLVTKEEFDKIEFKEKDKAVVMLSMK</sequence>
<dbReference type="Pfam" id="PF03961">
    <property type="entry name" value="FapA"/>
    <property type="match status" value="1"/>
</dbReference>
<protein>
    <submittedName>
        <fullName evidence="2">Protein of uncharacterized function (DUF342)</fullName>
    </submittedName>
</protein>
<dbReference type="RefSeq" id="WP_055238654.1">
    <property type="nucleotide sequence ID" value="NZ_CYXM01000019.1"/>
</dbReference>
<dbReference type="InterPro" id="IPR046865">
    <property type="entry name" value="FapA_b_solenoid"/>
</dbReference>
<dbReference type="Proteomes" id="UP000095673">
    <property type="component" value="Unassembled WGS sequence"/>
</dbReference>
<evidence type="ECO:0000313" key="2">
    <source>
        <dbReference type="EMBL" id="CUN26888.1"/>
    </source>
</evidence>
<dbReference type="InterPro" id="IPR005646">
    <property type="entry name" value="FapA"/>
</dbReference>
<dbReference type="PANTHER" id="PTHR38032:SF1">
    <property type="entry name" value="RNA-BINDING PROTEIN KHPB N-TERMINAL DOMAIN-CONTAINING PROTEIN"/>
    <property type="match status" value="1"/>
</dbReference>
<dbReference type="OrthoDB" id="9760122at2"/>
<evidence type="ECO:0000259" key="1">
    <source>
        <dbReference type="Pfam" id="PF20250"/>
    </source>
</evidence>
<evidence type="ECO:0000313" key="3">
    <source>
        <dbReference type="Proteomes" id="UP000095673"/>
    </source>
</evidence>
<dbReference type="PANTHER" id="PTHR38032">
    <property type="entry name" value="POLYMERASE-RELATED"/>
    <property type="match status" value="1"/>
</dbReference>
<dbReference type="GO" id="GO:0000902">
    <property type="term" value="P:cell morphogenesis"/>
    <property type="evidence" value="ECO:0007669"/>
    <property type="project" value="InterPro"/>
</dbReference>
<dbReference type="InterPro" id="IPR036145">
    <property type="entry name" value="MinC_C_sf"/>
</dbReference>
<dbReference type="Pfam" id="PF20250">
    <property type="entry name" value="FapA_N"/>
    <property type="match status" value="1"/>
</dbReference>
<dbReference type="EMBL" id="CYXM01000019">
    <property type="protein sequence ID" value="CUN26888.1"/>
    <property type="molecule type" value="Genomic_DNA"/>
</dbReference>
<dbReference type="AlphaFoldDB" id="A0A173VLK8"/>
<feature type="domain" description="Flagellar Assembly Protein A N-terminal region" evidence="1">
    <location>
        <begin position="12"/>
        <end position="180"/>
    </location>
</feature>
<name>A0A173VLK8_9FIRM</name>
<accession>A0A173VLK8</accession>
<dbReference type="SUPFAM" id="SSF63848">
    <property type="entry name" value="Cell-division inhibitor MinC, C-terminal domain"/>
    <property type="match status" value="1"/>
</dbReference>
<reference evidence="2 3" key="1">
    <citation type="submission" date="2015-09" db="EMBL/GenBank/DDBJ databases">
        <authorList>
            <consortium name="Pathogen Informatics"/>
        </authorList>
    </citation>
    <scope>NUCLEOTIDE SEQUENCE [LARGE SCALE GENOMIC DNA]</scope>
    <source>
        <strain evidence="2 3">2789STDY5834968</strain>
    </source>
</reference>
<gene>
    <name evidence="2" type="ORF">ERS852580_03091</name>
</gene>